<dbReference type="SUPFAM" id="SSF48264">
    <property type="entry name" value="Cytochrome P450"/>
    <property type="match status" value="1"/>
</dbReference>
<evidence type="ECO:0000256" key="2">
    <source>
        <dbReference type="ARBA" id="ARBA00010617"/>
    </source>
</evidence>
<sequence length="550" mass="60164">MLDTQTAVLALLVAFAIALVARILAPRSSPPTPPTYGPRWLPPFVRGALAAYRLGKDEDQFLLGLRRDYRTAVWLPWPLSQTIVLESEAIRRVYQAPEKTLSFLPIRREMQGSAFGASPSLWQNKALMHGQVFPVHARGMSKTNLTAPLQRFVAVVRSRIDDLAARVDTAPSGSVTIKPAEWIVETYFEASLAGMFGSNVRDAKGISRDELWTAFCQFDKAFPIMAGGVVPSWLLNHVPDVVVGKRAQDLLASMFEAWIQDGLEGLDEGVVRDMAEIPLQSNLGANEAGKLIIADFWALQANAPYIGVQLLVFLLQAPESLRDDLLAEIDASLALAGALSDGNEPLTFPHLASTLPLLGSAITETLRLGTSTFSIRNVEQPFVLPTTAGEKHDAVVIPANTRLICATRLHHLSEDVWGGNGTAASAWDGRRFADGGEAKGEERGWRSRRARHVYGFGGGISRCEGQHFATAELKAFTSLFLSTFELELVSPVNKPTFGELYEPIELAGVDKPGFRPRRIPGRVGMGAYQFTDAANADLELTVRRRRRSQA</sequence>
<dbReference type="Proteomes" id="UP000311382">
    <property type="component" value="Unassembled WGS sequence"/>
</dbReference>
<comment type="caution">
    <text evidence="7">The sequence shown here is derived from an EMBL/GenBank/DDBJ whole genome shotgun (WGS) entry which is preliminary data.</text>
</comment>
<dbReference type="AlphaFoldDB" id="A0A5C5G7N0"/>
<dbReference type="STRING" id="5288.A0A5C5G7N0"/>
<dbReference type="GO" id="GO:0020037">
    <property type="term" value="F:heme binding"/>
    <property type="evidence" value="ECO:0007669"/>
    <property type="project" value="InterPro"/>
</dbReference>
<dbReference type="GO" id="GO:0008395">
    <property type="term" value="F:steroid hydroxylase activity"/>
    <property type="evidence" value="ECO:0007669"/>
    <property type="project" value="TreeGrafter"/>
</dbReference>
<dbReference type="PANTHER" id="PTHR24304">
    <property type="entry name" value="CYTOCHROME P450 FAMILY 7"/>
    <property type="match status" value="1"/>
</dbReference>
<evidence type="ECO:0000256" key="1">
    <source>
        <dbReference type="ARBA" id="ARBA00001971"/>
    </source>
</evidence>
<dbReference type="PRINTS" id="PR00465">
    <property type="entry name" value="EP450IV"/>
</dbReference>
<evidence type="ECO:0000256" key="4">
    <source>
        <dbReference type="ARBA" id="ARBA00022723"/>
    </source>
</evidence>
<feature type="binding site" description="axial binding residue" evidence="6">
    <location>
        <position position="463"/>
    </location>
    <ligand>
        <name>heme</name>
        <dbReference type="ChEBI" id="CHEBI:30413"/>
    </ligand>
    <ligandPart>
        <name>Fe</name>
        <dbReference type="ChEBI" id="CHEBI:18248"/>
    </ligandPart>
</feature>
<gene>
    <name evidence="7" type="ORF">DMC30DRAFT_108115</name>
</gene>
<keyword evidence="8" id="KW-1185">Reference proteome</keyword>
<dbReference type="InterPro" id="IPR050529">
    <property type="entry name" value="CYP450_sterol_14alpha_dmase"/>
</dbReference>
<evidence type="ECO:0000256" key="3">
    <source>
        <dbReference type="ARBA" id="ARBA00022617"/>
    </source>
</evidence>
<organism evidence="7 8">
    <name type="scientific">Rhodotorula diobovata</name>
    <dbReference type="NCBI Taxonomy" id="5288"/>
    <lineage>
        <taxon>Eukaryota</taxon>
        <taxon>Fungi</taxon>
        <taxon>Dikarya</taxon>
        <taxon>Basidiomycota</taxon>
        <taxon>Pucciniomycotina</taxon>
        <taxon>Microbotryomycetes</taxon>
        <taxon>Sporidiobolales</taxon>
        <taxon>Sporidiobolaceae</taxon>
        <taxon>Rhodotorula</taxon>
    </lineage>
</organism>
<dbReference type="OrthoDB" id="3366823at2759"/>
<keyword evidence="3 6" id="KW-0349">Heme</keyword>
<comment type="similarity">
    <text evidence="2">Belongs to the cytochrome P450 family.</text>
</comment>
<dbReference type="GO" id="GO:0005506">
    <property type="term" value="F:iron ion binding"/>
    <property type="evidence" value="ECO:0007669"/>
    <property type="project" value="InterPro"/>
</dbReference>
<reference evidence="7 8" key="1">
    <citation type="submission" date="2019-03" db="EMBL/GenBank/DDBJ databases">
        <title>Rhodosporidium diobovatum UCD-FST 08-225 genome sequencing, assembly, and annotation.</title>
        <authorList>
            <person name="Fakankun I.U."/>
            <person name="Fristensky B."/>
            <person name="Levin D.B."/>
        </authorList>
    </citation>
    <scope>NUCLEOTIDE SEQUENCE [LARGE SCALE GENOMIC DNA]</scope>
    <source>
        <strain evidence="7 8">UCD-FST 08-225</strain>
    </source>
</reference>
<dbReference type="InterPro" id="IPR036396">
    <property type="entry name" value="Cyt_P450_sf"/>
</dbReference>
<keyword evidence="4 6" id="KW-0479">Metal-binding</keyword>
<evidence type="ECO:0000313" key="8">
    <source>
        <dbReference type="Proteomes" id="UP000311382"/>
    </source>
</evidence>
<keyword evidence="5 6" id="KW-0408">Iron</keyword>
<comment type="cofactor">
    <cofactor evidence="1 6">
        <name>heme</name>
        <dbReference type="ChEBI" id="CHEBI:30413"/>
    </cofactor>
</comment>
<dbReference type="InterPro" id="IPR002403">
    <property type="entry name" value="Cyt_P450_E_grp-IV"/>
</dbReference>
<dbReference type="PANTHER" id="PTHR24304:SF2">
    <property type="entry name" value="24-HYDROXYCHOLESTEROL 7-ALPHA-HYDROXYLASE"/>
    <property type="match status" value="1"/>
</dbReference>
<dbReference type="Pfam" id="PF00067">
    <property type="entry name" value="p450"/>
    <property type="match status" value="1"/>
</dbReference>
<evidence type="ECO:0000256" key="5">
    <source>
        <dbReference type="ARBA" id="ARBA00023004"/>
    </source>
</evidence>
<name>A0A5C5G7N0_9BASI</name>
<protein>
    <submittedName>
        <fullName evidence="7">Cytochrome P450</fullName>
    </submittedName>
</protein>
<evidence type="ECO:0000313" key="7">
    <source>
        <dbReference type="EMBL" id="TNY24476.1"/>
    </source>
</evidence>
<evidence type="ECO:0000256" key="6">
    <source>
        <dbReference type="PIRSR" id="PIRSR602403-1"/>
    </source>
</evidence>
<dbReference type="GO" id="GO:0016705">
    <property type="term" value="F:oxidoreductase activity, acting on paired donors, with incorporation or reduction of molecular oxygen"/>
    <property type="evidence" value="ECO:0007669"/>
    <property type="project" value="InterPro"/>
</dbReference>
<accession>A0A5C5G7N0</accession>
<dbReference type="Gene3D" id="1.10.630.10">
    <property type="entry name" value="Cytochrome P450"/>
    <property type="match status" value="1"/>
</dbReference>
<proteinExistence type="inferred from homology"/>
<dbReference type="EMBL" id="SOZI01000002">
    <property type="protein sequence ID" value="TNY24476.1"/>
    <property type="molecule type" value="Genomic_DNA"/>
</dbReference>
<dbReference type="InterPro" id="IPR001128">
    <property type="entry name" value="Cyt_P450"/>
</dbReference>